<name>A0A4Y7TXJ8_COPMI</name>
<feature type="region of interest" description="Disordered" evidence="2">
    <location>
        <begin position="312"/>
        <end position="439"/>
    </location>
</feature>
<evidence type="ECO:0000313" key="3">
    <source>
        <dbReference type="EMBL" id="TEB38895.1"/>
    </source>
</evidence>
<keyword evidence="4" id="KW-1185">Reference proteome</keyword>
<dbReference type="Proteomes" id="UP000298030">
    <property type="component" value="Unassembled WGS sequence"/>
</dbReference>
<reference evidence="3 4" key="1">
    <citation type="journal article" date="2019" name="Nat. Ecol. Evol.">
        <title>Megaphylogeny resolves global patterns of mushroom evolution.</title>
        <authorList>
            <person name="Varga T."/>
            <person name="Krizsan K."/>
            <person name="Foldi C."/>
            <person name="Dima B."/>
            <person name="Sanchez-Garcia M."/>
            <person name="Sanchez-Ramirez S."/>
            <person name="Szollosi G.J."/>
            <person name="Szarkandi J.G."/>
            <person name="Papp V."/>
            <person name="Albert L."/>
            <person name="Andreopoulos W."/>
            <person name="Angelini C."/>
            <person name="Antonin V."/>
            <person name="Barry K.W."/>
            <person name="Bougher N.L."/>
            <person name="Buchanan P."/>
            <person name="Buyck B."/>
            <person name="Bense V."/>
            <person name="Catcheside P."/>
            <person name="Chovatia M."/>
            <person name="Cooper J."/>
            <person name="Damon W."/>
            <person name="Desjardin D."/>
            <person name="Finy P."/>
            <person name="Geml J."/>
            <person name="Haridas S."/>
            <person name="Hughes K."/>
            <person name="Justo A."/>
            <person name="Karasinski D."/>
            <person name="Kautmanova I."/>
            <person name="Kiss B."/>
            <person name="Kocsube S."/>
            <person name="Kotiranta H."/>
            <person name="LaButti K.M."/>
            <person name="Lechner B.E."/>
            <person name="Liimatainen K."/>
            <person name="Lipzen A."/>
            <person name="Lukacs Z."/>
            <person name="Mihaltcheva S."/>
            <person name="Morgado L.N."/>
            <person name="Niskanen T."/>
            <person name="Noordeloos M.E."/>
            <person name="Ohm R.A."/>
            <person name="Ortiz-Santana B."/>
            <person name="Ovrebo C."/>
            <person name="Racz N."/>
            <person name="Riley R."/>
            <person name="Savchenko A."/>
            <person name="Shiryaev A."/>
            <person name="Soop K."/>
            <person name="Spirin V."/>
            <person name="Szebenyi C."/>
            <person name="Tomsovsky M."/>
            <person name="Tulloss R.E."/>
            <person name="Uehling J."/>
            <person name="Grigoriev I.V."/>
            <person name="Vagvolgyi C."/>
            <person name="Papp T."/>
            <person name="Martin F.M."/>
            <person name="Miettinen O."/>
            <person name="Hibbett D.S."/>
            <person name="Nagy L.G."/>
        </authorList>
    </citation>
    <scope>NUCLEOTIDE SEQUENCE [LARGE SCALE GENOMIC DNA]</scope>
    <source>
        <strain evidence="3 4">FP101781</strain>
    </source>
</reference>
<protein>
    <recommendedName>
        <fullName evidence="5">WHIM1 domain-containing protein</fullName>
    </recommendedName>
</protein>
<feature type="coiled-coil region" evidence="1">
    <location>
        <begin position="272"/>
        <end position="309"/>
    </location>
</feature>
<evidence type="ECO:0000313" key="4">
    <source>
        <dbReference type="Proteomes" id="UP000298030"/>
    </source>
</evidence>
<dbReference type="AlphaFoldDB" id="A0A4Y7TXJ8"/>
<feature type="compositionally biased region" description="Acidic residues" evidence="2">
    <location>
        <begin position="323"/>
        <end position="335"/>
    </location>
</feature>
<gene>
    <name evidence="3" type="ORF">FA13DRAFT_1724840</name>
</gene>
<feature type="compositionally biased region" description="Polar residues" evidence="2">
    <location>
        <begin position="485"/>
        <end position="502"/>
    </location>
</feature>
<evidence type="ECO:0008006" key="5">
    <source>
        <dbReference type="Google" id="ProtNLM"/>
    </source>
</evidence>
<evidence type="ECO:0000256" key="2">
    <source>
        <dbReference type="SAM" id="MobiDB-lite"/>
    </source>
</evidence>
<dbReference type="OrthoDB" id="205403at2759"/>
<sequence>MSAQHAATEKVEKKPHVCPPSDATHPRDRWESLYVYSFICKFTNLKHKVEGLETPTDFEEAVVSNGPNTILTDVLAHFILNLKPQTRNLSTDSISSTVQSVLGEFLKTPERTIFWDDKLNANVDPFIASGGGFFTMGWDFKLKVLRQLVDLQLTHAPSIKVIIDRAWGVVHNKHKKREMTPPPGASDPQSRECLQLLPIGQDSSKKRYWTTDDSPRVYISTNPWKITCGFQSVSSTKEEYVALISKLREEAPPEPKKRQKRPKHEQAHVDLIETLEGRIEAIDTELARVARARRKIEQKYALYAQAEIRETRTRRRAQKPDYVYDDGPDSEDEGDDYRYQDDMDEDEFSSSSRKRKPAPAPTRRSGRAAAIKQSSNKDASAADSWKNWRGERRSTRLGAPPETQLGEDRAMKRARTEDSIASGSSADGSLPSNNGVTNGVKVKKSGAAALKPTEVAVEQIAGKKKSKFWVYAVEPAPGEDMDVDVSTNETEASNGSLLPNDTKSIKDAMSEVPSEDVRPPSSPRPGGAESENLSTRDSLSPSPMDTA</sequence>
<accession>A0A4Y7TXJ8</accession>
<keyword evidence="1" id="KW-0175">Coiled coil</keyword>
<evidence type="ECO:0000256" key="1">
    <source>
        <dbReference type="SAM" id="Coils"/>
    </source>
</evidence>
<dbReference type="PANTHER" id="PTHR42107">
    <property type="entry name" value="YALI0D24453P"/>
    <property type="match status" value="1"/>
</dbReference>
<feature type="compositionally biased region" description="Polar residues" evidence="2">
    <location>
        <begin position="531"/>
        <end position="547"/>
    </location>
</feature>
<feature type="region of interest" description="Disordered" evidence="2">
    <location>
        <begin position="1"/>
        <end position="24"/>
    </location>
</feature>
<feature type="compositionally biased region" description="Basic and acidic residues" evidence="2">
    <location>
        <begin position="406"/>
        <end position="418"/>
    </location>
</feature>
<dbReference type="PANTHER" id="PTHR42107:SF1">
    <property type="entry name" value="WHIM1 DOMAIN-CONTAINING PROTEIN"/>
    <property type="match status" value="1"/>
</dbReference>
<proteinExistence type="predicted"/>
<comment type="caution">
    <text evidence="3">The sequence shown here is derived from an EMBL/GenBank/DDBJ whole genome shotgun (WGS) entry which is preliminary data.</text>
</comment>
<feature type="compositionally biased region" description="Low complexity" evidence="2">
    <location>
        <begin position="419"/>
        <end position="429"/>
    </location>
</feature>
<dbReference type="STRING" id="71717.A0A4Y7TXJ8"/>
<dbReference type="EMBL" id="QPFP01000002">
    <property type="protein sequence ID" value="TEB38895.1"/>
    <property type="molecule type" value="Genomic_DNA"/>
</dbReference>
<organism evidence="3 4">
    <name type="scientific">Coprinellus micaceus</name>
    <name type="common">Glistening ink-cap mushroom</name>
    <name type="synonym">Coprinus micaceus</name>
    <dbReference type="NCBI Taxonomy" id="71717"/>
    <lineage>
        <taxon>Eukaryota</taxon>
        <taxon>Fungi</taxon>
        <taxon>Dikarya</taxon>
        <taxon>Basidiomycota</taxon>
        <taxon>Agaricomycotina</taxon>
        <taxon>Agaricomycetes</taxon>
        <taxon>Agaricomycetidae</taxon>
        <taxon>Agaricales</taxon>
        <taxon>Agaricineae</taxon>
        <taxon>Psathyrellaceae</taxon>
        <taxon>Coprinellus</taxon>
    </lineage>
</organism>
<feature type="region of interest" description="Disordered" evidence="2">
    <location>
        <begin position="476"/>
        <end position="547"/>
    </location>
</feature>